<evidence type="ECO:0000256" key="1">
    <source>
        <dbReference type="ARBA" id="ARBA00022801"/>
    </source>
</evidence>
<comment type="caution">
    <text evidence="4">The sequence shown here is derived from an EMBL/GenBank/DDBJ whole genome shotgun (WGS) entry which is preliminary data.</text>
</comment>
<dbReference type="PANTHER" id="PTHR48070:SF6">
    <property type="entry name" value="ESTERASE OVCA2"/>
    <property type="match status" value="1"/>
</dbReference>
<dbReference type="SUPFAM" id="SSF53474">
    <property type="entry name" value="alpha/beta-Hydrolases"/>
    <property type="match status" value="1"/>
</dbReference>
<dbReference type="InterPro" id="IPR050593">
    <property type="entry name" value="LovG"/>
</dbReference>
<name>A0AAE0BT07_9CHLO</name>
<evidence type="ECO:0000256" key="2">
    <source>
        <dbReference type="SAM" id="MobiDB-lite"/>
    </source>
</evidence>
<evidence type="ECO:0000313" key="5">
    <source>
        <dbReference type="Proteomes" id="UP001190700"/>
    </source>
</evidence>
<dbReference type="GO" id="GO:0005634">
    <property type="term" value="C:nucleus"/>
    <property type="evidence" value="ECO:0007669"/>
    <property type="project" value="TreeGrafter"/>
</dbReference>
<dbReference type="EMBL" id="LGRX02033406">
    <property type="protein sequence ID" value="KAK3241369.1"/>
    <property type="molecule type" value="Genomic_DNA"/>
</dbReference>
<dbReference type="AlphaFoldDB" id="A0AAE0BT07"/>
<protein>
    <recommendedName>
        <fullName evidence="3">Serine hydrolase domain-containing protein</fullName>
    </recommendedName>
</protein>
<accession>A0AAE0BT07</accession>
<reference evidence="4 5" key="1">
    <citation type="journal article" date="2015" name="Genome Biol. Evol.">
        <title>Comparative Genomics of a Bacterivorous Green Alga Reveals Evolutionary Causalities and Consequences of Phago-Mixotrophic Mode of Nutrition.</title>
        <authorList>
            <person name="Burns J.A."/>
            <person name="Paasch A."/>
            <person name="Narechania A."/>
            <person name="Kim E."/>
        </authorList>
    </citation>
    <scope>NUCLEOTIDE SEQUENCE [LARGE SCALE GENOMIC DNA]</scope>
    <source>
        <strain evidence="4 5">PLY_AMNH</strain>
    </source>
</reference>
<gene>
    <name evidence="4" type="ORF">CYMTET_48859</name>
</gene>
<dbReference type="Proteomes" id="UP001190700">
    <property type="component" value="Unassembled WGS sequence"/>
</dbReference>
<dbReference type="GO" id="GO:0016787">
    <property type="term" value="F:hydrolase activity"/>
    <property type="evidence" value="ECO:0007669"/>
    <property type="project" value="UniProtKB-KW"/>
</dbReference>
<keyword evidence="1" id="KW-0378">Hydrolase</keyword>
<organism evidence="4 5">
    <name type="scientific">Cymbomonas tetramitiformis</name>
    <dbReference type="NCBI Taxonomy" id="36881"/>
    <lineage>
        <taxon>Eukaryota</taxon>
        <taxon>Viridiplantae</taxon>
        <taxon>Chlorophyta</taxon>
        <taxon>Pyramimonadophyceae</taxon>
        <taxon>Pyramimonadales</taxon>
        <taxon>Pyramimonadaceae</taxon>
        <taxon>Cymbomonas</taxon>
    </lineage>
</organism>
<dbReference type="GO" id="GO:0005737">
    <property type="term" value="C:cytoplasm"/>
    <property type="evidence" value="ECO:0007669"/>
    <property type="project" value="TreeGrafter"/>
</dbReference>
<dbReference type="Pfam" id="PF03959">
    <property type="entry name" value="FSH1"/>
    <property type="match status" value="1"/>
</dbReference>
<dbReference type="Gene3D" id="3.40.50.1820">
    <property type="entry name" value="alpha/beta hydrolase"/>
    <property type="match status" value="1"/>
</dbReference>
<dbReference type="InterPro" id="IPR029058">
    <property type="entry name" value="AB_hydrolase_fold"/>
</dbReference>
<feature type="region of interest" description="Disordered" evidence="2">
    <location>
        <begin position="243"/>
        <end position="303"/>
    </location>
</feature>
<keyword evidence="5" id="KW-1185">Reference proteome</keyword>
<proteinExistence type="predicted"/>
<feature type="domain" description="Serine hydrolase" evidence="3">
    <location>
        <begin position="41"/>
        <end position="223"/>
    </location>
</feature>
<sequence length="322" mass="34528">MLAILRFGRELEGFSWRTGEKAQPKNVSSHQYRYYQFRGWRVLCLHGGGGNAESFPREGGMPDLMAALPEFEFVFANAPHNYGGNALVWMRDVPGGKSSVTTDPDWDLESREVLDAIVEAQGPFDAILGYSQGGAYILAYVAWAPVGTFKAALVFCGYVPSLHLGIVDRIDSSTPLGVDSSLVFMGEQDTTITNEMTQEAATKFAYPTVVSSAATGHYVPYSSDPSFSDIIAFMNMIPTDGETPIADATTSPIPSPDDETPIADATTSPTLKNTDDENDSAAPTTSPSVSPNPPPGTKDDSSTTAMTARILWTVACVFGLVL</sequence>
<dbReference type="InterPro" id="IPR005645">
    <property type="entry name" value="FSH-like_dom"/>
</dbReference>
<evidence type="ECO:0000313" key="4">
    <source>
        <dbReference type="EMBL" id="KAK3241369.1"/>
    </source>
</evidence>
<dbReference type="PANTHER" id="PTHR48070">
    <property type="entry name" value="ESTERASE OVCA2"/>
    <property type="match status" value="1"/>
</dbReference>
<evidence type="ECO:0000259" key="3">
    <source>
        <dbReference type="Pfam" id="PF03959"/>
    </source>
</evidence>
<feature type="compositionally biased region" description="Low complexity" evidence="2">
    <location>
        <begin position="280"/>
        <end position="289"/>
    </location>
</feature>